<keyword evidence="2" id="KW-0575">Peroxidase</keyword>
<accession>A0AAJ0DFR0</accession>
<dbReference type="Pfam" id="PF01328">
    <property type="entry name" value="Peroxidase_2"/>
    <property type="match status" value="1"/>
</dbReference>
<evidence type="ECO:0000313" key="10">
    <source>
        <dbReference type="EMBL" id="KAK3049033.1"/>
    </source>
</evidence>
<evidence type="ECO:0000256" key="2">
    <source>
        <dbReference type="ARBA" id="ARBA00022559"/>
    </source>
</evidence>
<keyword evidence="4" id="KW-0479">Metal-binding</keyword>
<protein>
    <recommendedName>
        <fullName evidence="9">Heme haloperoxidase family profile domain-containing protein</fullName>
    </recommendedName>
</protein>
<dbReference type="GO" id="GO:0004601">
    <property type="term" value="F:peroxidase activity"/>
    <property type="evidence" value="ECO:0007669"/>
    <property type="project" value="UniProtKB-KW"/>
</dbReference>
<keyword evidence="11" id="KW-1185">Reference proteome</keyword>
<evidence type="ECO:0000256" key="8">
    <source>
        <dbReference type="SAM" id="SignalP"/>
    </source>
</evidence>
<evidence type="ECO:0000256" key="6">
    <source>
        <dbReference type="ARBA" id="ARBA00023004"/>
    </source>
</evidence>
<evidence type="ECO:0000256" key="1">
    <source>
        <dbReference type="ARBA" id="ARBA00001970"/>
    </source>
</evidence>
<dbReference type="InterPro" id="IPR000028">
    <property type="entry name" value="Chloroperoxidase"/>
</dbReference>
<comment type="similarity">
    <text evidence="7">Belongs to the chloroperoxidase family.</text>
</comment>
<dbReference type="InterPro" id="IPR036851">
    <property type="entry name" value="Chloroperoxidase-like_sf"/>
</dbReference>
<evidence type="ECO:0000256" key="3">
    <source>
        <dbReference type="ARBA" id="ARBA00022617"/>
    </source>
</evidence>
<dbReference type="AlphaFoldDB" id="A0AAJ0DFR0"/>
<evidence type="ECO:0000313" key="11">
    <source>
        <dbReference type="Proteomes" id="UP001271007"/>
    </source>
</evidence>
<name>A0AAJ0DFR0_9PEZI</name>
<dbReference type="PANTHER" id="PTHR33577">
    <property type="entry name" value="STERIGMATOCYSTIN BIOSYNTHESIS PEROXIDASE STCC-RELATED"/>
    <property type="match status" value="1"/>
</dbReference>
<dbReference type="PANTHER" id="PTHR33577:SF9">
    <property type="entry name" value="PEROXIDASE STCC"/>
    <property type="match status" value="1"/>
</dbReference>
<evidence type="ECO:0000256" key="7">
    <source>
        <dbReference type="ARBA" id="ARBA00025795"/>
    </source>
</evidence>
<keyword evidence="6" id="KW-0408">Iron</keyword>
<dbReference type="EMBL" id="JAWDJX010000043">
    <property type="protein sequence ID" value="KAK3049033.1"/>
    <property type="molecule type" value="Genomic_DNA"/>
</dbReference>
<keyword evidence="8" id="KW-0732">Signal</keyword>
<organism evidence="10 11">
    <name type="scientific">Extremus antarcticus</name>
    <dbReference type="NCBI Taxonomy" id="702011"/>
    <lineage>
        <taxon>Eukaryota</taxon>
        <taxon>Fungi</taxon>
        <taxon>Dikarya</taxon>
        <taxon>Ascomycota</taxon>
        <taxon>Pezizomycotina</taxon>
        <taxon>Dothideomycetes</taxon>
        <taxon>Dothideomycetidae</taxon>
        <taxon>Mycosphaerellales</taxon>
        <taxon>Extremaceae</taxon>
        <taxon>Extremus</taxon>
    </lineage>
</organism>
<evidence type="ECO:0000259" key="9">
    <source>
        <dbReference type="PROSITE" id="PS51405"/>
    </source>
</evidence>
<evidence type="ECO:0000256" key="5">
    <source>
        <dbReference type="ARBA" id="ARBA00023002"/>
    </source>
</evidence>
<dbReference type="Gene3D" id="1.10.489.10">
    <property type="entry name" value="Chloroperoxidase-like"/>
    <property type="match status" value="2"/>
</dbReference>
<feature type="signal peptide" evidence="8">
    <location>
        <begin position="1"/>
        <end position="17"/>
    </location>
</feature>
<dbReference type="PROSITE" id="PS51405">
    <property type="entry name" value="HEME_HALOPEROXIDASE"/>
    <property type="match status" value="1"/>
</dbReference>
<comment type="caution">
    <text evidence="10">The sequence shown here is derived from an EMBL/GenBank/DDBJ whole genome shotgun (WGS) entry which is preliminary data.</text>
</comment>
<dbReference type="SUPFAM" id="SSF47571">
    <property type="entry name" value="Cloroperoxidase"/>
    <property type="match status" value="1"/>
</dbReference>
<proteinExistence type="inferred from homology"/>
<keyword evidence="5" id="KW-0560">Oxidoreductase</keyword>
<dbReference type="Proteomes" id="UP001271007">
    <property type="component" value="Unassembled WGS sequence"/>
</dbReference>
<reference evidence="10" key="1">
    <citation type="submission" date="2023-04" db="EMBL/GenBank/DDBJ databases">
        <title>Black Yeasts Isolated from many extreme environments.</title>
        <authorList>
            <person name="Coleine C."/>
            <person name="Stajich J.E."/>
            <person name="Selbmann L."/>
        </authorList>
    </citation>
    <scope>NUCLEOTIDE SEQUENCE</scope>
    <source>
        <strain evidence="10">CCFEE 5312</strain>
    </source>
</reference>
<dbReference type="GO" id="GO:0046872">
    <property type="term" value="F:metal ion binding"/>
    <property type="evidence" value="ECO:0007669"/>
    <property type="project" value="UniProtKB-KW"/>
</dbReference>
<comment type="cofactor">
    <cofactor evidence="1">
        <name>heme b</name>
        <dbReference type="ChEBI" id="CHEBI:60344"/>
    </cofactor>
</comment>
<feature type="domain" description="Heme haloperoxidase family profile" evidence="9">
    <location>
        <begin position="1"/>
        <end position="179"/>
    </location>
</feature>
<sequence>MRNTLFTALCVPLAVNAQLLSSVTDLLNSLGPAPADDPRFKDFHPPGTGDVRPPCPGLHALANHDFYFGNDYTFYQPNWNMVLKFFKGSKQTTIPTAAAAKYARVMNSNKTNPTFTYGIREAIFSYGESAIYLQTMSSPSANGVANVNYVRTLFEQERLPYKEGWRPSPEPITLASLGALVLELYTQSPQPAKEGLKITAESYKDAFIALIGSAKFFSELTGDICSAVGLC</sequence>
<gene>
    <name evidence="10" type="ORF">LTR09_009687</name>
</gene>
<evidence type="ECO:0000256" key="4">
    <source>
        <dbReference type="ARBA" id="ARBA00022723"/>
    </source>
</evidence>
<keyword evidence="3" id="KW-0349">Heme</keyword>
<feature type="chain" id="PRO_5042529515" description="Heme haloperoxidase family profile domain-containing protein" evidence="8">
    <location>
        <begin position="18"/>
        <end position="231"/>
    </location>
</feature>